<reference evidence="4" key="1">
    <citation type="submission" date="2017-09" db="EMBL/GenBank/DDBJ databases">
        <title>FDA dAtabase for Regulatory Grade micrObial Sequences (FDA-ARGOS): Supporting development and validation of Infectious Disease Dx tests.</title>
        <authorList>
            <person name="Minogue T."/>
            <person name="Wolcott M."/>
            <person name="Wasieloski L."/>
            <person name="Aguilar W."/>
            <person name="Moore D."/>
            <person name="Tallon L."/>
            <person name="Sadzewicz L."/>
            <person name="Ott S."/>
            <person name="Zhao X."/>
            <person name="Nagaraj S."/>
            <person name="Vavikolanu K."/>
            <person name="Aluvathingal J."/>
            <person name="Nadendla S."/>
            <person name="Sichtig H."/>
        </authorList>
    </citation>
    <scope>NUCLEOTIDE SEQUENCE [LARGE SCALE GENOMIC DNA]</scope>
    <source>
        <strain evidence="4">FDAARGOS_387</strain>
    </source>
</reference>
<proteinExistence type="predicted"/>
<reference evidence="2" key="2">
    <citation type="submission" date="2017-09" db="EMBL/GenBank/DDBJ databases">
        <title>FDA dAtabase for Regulatory Grade micrObial Sequences (FDA-ARGOS): Supporting development and validation of Infectious Disease Dx tests.</title>
        <authorList>
            <person name="Minogue T."/>
            <person name="Wolcott M."/>
            <person name="Wasieloski L."/>
            <person name="Aguilar W."/>
            <person name="Moore D."/>
            <person name="Tallon L.J."/>
            <person name="Sadzewicz L."/>
            <person name="Ott S."/>
            <person name="Zhao X."/>
            <person name="Nagaraj S."/>
            <person name="Vavikolanu K."/>
            <person name="Aluvathingal J."/>
            <person name="Nadendla S."/>
            <person name="Sichtig H."/>
        </authorList>
    </citation>
    <scope>NUCLEOTIDE SEQUENCE</scope>
    <source>
        <strain evidence="2">FDAARGOS_387</strain>
    </source>
</reference>
<dbReference type="RefSeq" id="WP_029096217.1">
    <property type="nucleotide sequence ID" value="NZ_CAADJA010000002.1"/>
</dbReference>
<dbReference type="EMBL" id="PDDX01000001">
    <property type="protein sequence ID" value="PHI32221.1"/>
    <property type="molecule type" value="Genomic_DNA"/>
</dbReference>
<evidence type="ECO:0000313" key="2">
    <source>
        <dbReference type="EMBL" id="PHI32221.1"/>
    </source>
</evidence>
<dbReference type="Proteomes" id="UP000373449">
    <property type="component" value="Unassembled WGS sequence"/>
</dbReference>
<dbReference type="InterPro" id="IPR024399">
    <property type="entry name" value="DUF2628"/>
</dbReference>
<feature type="transmembrane region" description="Helical" evidence="1">
    <location>
        <begin position="175"/>
        <end position="195"/>
    </location>
</feature>
<feature type="transmembrane region" description="Helical" evidence="1">
    <location>
        <begin position="123"/>
        <end position="143"/>
    </location>
</feature>
<dbReference type="AlphaFoldDB" id="A0A2C6DTS4"/>
<accession>A0A2C6DTS4</accession>
<dbReference type="Pfam" id="PF10947">
    <property type="entry name" value="DUF2628"/>
    <property type="match status" value="1"/>
</dbReference>
<organism evidence="2 4">
    <name type="scientific">Budvicia aquatica</name>
    <dbReference type="NCBI Taxonomy" id="82979"/>
    <lineage>
        <taxon>Bacteria</taxon>
        <taxon>Pseudomonadati</taxon>
        <taxon>Pseudomonadota</taxon>
        <taxon>Gammaproteobacteria</taxon>
        <taxon>Enterobacterales</taxon>
        <taxon>Budviciaceae</taxon>
        <taxon>Budvicia</taxon>
    </lineage>
</organism>
<protein>
    <submittedName>
        <fullName evidence="2">DUF2628 domain-containing protein</fullName>
    </submittedName>
    <submittedName>
        <fullName evidence="3">Protein of uncharacterized function (DUF2628)</fullName>
    </submittedName>
</protein>
<evidence type="ECO:0000313" key="4">
    <source>
        <dbReference type="Proteomes" id="UP000224974"/>
    </source>
</evidence>
<name>A0A2C6DTS4_9GAMM</name>
<evidence type="ECO:0000256" key="1">
    <source>
        <dbReference type="SAM" id="Phobius"/>
    </source>
</evidence>
<dbReference type="STRING" id="1111728.GCA_000427805_00637"/>
<evidence type="ECO:0000313" key="5">
    <source>
        <dbReference type="Proteomes" id="UP000373449"/>
    </source>
</evidence>
<keyword evidence="1" id="KW-0812">Transmembrane</keyword>
<gene>
    <name evidence="2" type="ORF">CRN84_24315</name>
    <name evidence="3" type="ORF">NCTC12282_06315</name>
</gene>
<keyword evidence="1" id="KW-1133">Transmembrane helix</keyword>
<keyword evidence="1" id="KW-0472">Membrane</keyword>
<sequence length="197" mass="20862">MEQCSKCGNISVNEKGECVVCDETASVNPYAVSAAVTDSAQPEFSASTATADKDDYVKAFIGPKYYSFFPHGAGIPKKWNWAAFFLGVFWFVYRKMYVYAAIYLGIGIFLTAAQTLLGIPEEFSNVVSLALGIGAGMLANNLYKSHIDKNIAETLSVVKGSEIVPVLQAKGGTNLVGALICGALLVGIVTLSVVAGL</sequence>
<dbReference type="EMBL" id="CAADJA010000002">
    <property type="protein sequence ID" value="VFS53103.1"/>
    <property type="molecule type" value="Genomic_DNA"/>
</dbReference>
<feature type="transmembrane region" description="Helical" evidence="1">
    <location>
        <begin position="96"/>
        <end position="117"/>
    </location>
</feature>
<keyword evidence="4" id="KW-1185">Reference proteome</keyword>
<evidence type="ECO:0000313" key="3">
    <source>
        <dbReference type="EMBL" id="VFS53103.1"/>
    </source>
</evidence>
<reference evidence="3 5" key="3">
    <citation type="submission" date="2019-03" db="EMBL/GenBank/DDBJ databases">
        <authorList>
            <consortium name="Pathogen Informatics"/>
        </authorList>
    </citation>
    <scope>NUCLEOTIDE SEQUENCE [LARGE SCALE GENOMIC DNA]</scope>
    <source>
        <strain evidence="3 5">NCTC12282</strain>
    </source>
</reference>
<dbReference type="OrthoDB" id="6691119at2"/>
<dbReference type="Proteomes" id="UP000224974">
    <property type="component" value="Unassembled WGS sequence"/>
</dbReference>